<keyword evidence="1 5" id="KW-0949">S-adenosyl-L-methionine</keyword>
<proteinExistence type="predicted"/>
<organism evidence="7 8">
    <name type="scientific">Eshraghiella crossota CAG:259</name>
    <dbReference type="NCBI Taxonomy" id="1263062"/>
    <lineage>
        <taxon>Bacteria</taxon>
        <taxon>Bacillati</taxon>
        <taxon>Bacillota</taxon>
        <taxon>Clostridia</taxon>
        <taxon>Lachnospirales</taxon>
        <taxon>Lachnospiraceae</taxon>
        <taxon>Eshraghiella</taxon>
    </lineage>
</organism>
<dbReference type="SFLD" id="SFLDS00029">
    <property type="entry name" value="Radical_SAM"/>
    <property type="match status" value="1"/>
</dbReference>
<comment type="caution">
    <text evidence="7">The sequence shown here is derived from an EMBL/GenBank/DDBJ whole genome shotgun (WGS) entry which is preliminary data.</text>
</comment>
<comment type="cofactor">
    <cofactor evidence="5">
        <name>[4Fe-4S] cluster</name>
        <dbReference type="ChEBI" id="CHEBI:49883"/>
    </cofactor>
    <text evidence="5">Binds 1 [4Fe-4S] cluster. The cluster is coordinated with 3 cysteines and an exchangeable S-adenosyl-L-methionine.</text>
</comment>
<evidence type="ECO:0000256" key="1">
    <source>
        <dbReference type="ARBA" id="ARBA00022691"/>
    </source>
</evidence>
<dbReference type="Pfam" id="PF04055">
    <property type="entry name" value="Radical_SAM"/>
    <property type="match status" value="1"/>
</dbReference>
<feature type="domain" description="Radical SAM core" evidence="6">
    <location>
        <begin position="55"/>
        <end position="183"/>
    </location>
</feature>
<evidence type="ECO:0000256" key="2">
    <source>
        <dbReference type="ARBA" id="ARBA00022723"/>
    </source>
</evidence>
<dbReference type="GO" id="GO:0046872">
    <property type="term" value="F:metal ion binding"/>
    <property type="evidence" value="ECO:0007669"/>
    <property type="project" value="UniProtKB-KW"/>
</dbReference>
<dbReference type="SFLD" id="SFLDG01099">
    <property type="entry name" value="Uncharacterised_Radical_SAM_Su"/>
    <property type="match status" value="1"/>
</dbReference>
<evidence type="ECO:0000256" key="4">
    <source>
        <dbReference type="ARBA" id="ARBA00023014"/>
    </source>
</evidence>
<dbReference type="InterPro" id="IPR007197">
    <property type="entry name" value="rSAM"/>
</dbReference>
<feature type="binding site" evidence="5">
    <location>
        <position position="60"/>
    </location>
    <ligand>
        <name>[4Fe-4S] cluster</name>
        <dbReference type="ChEBI" id="CHEBI:49883"/>
        <note>4Fe-4S-S-AdoMet</note>
    </ligand>
</feature>
<dbReference type="GO" id="GO:0003824">
    <property type="term" value="F:catalytic activity"/>
    <property type="evidence" value="ECO:0007669"/>
    <property type="project" value="InterPro"/>
</dbReference>
<dbReference type="InterPro" id="IPR013785">
    <property type="entry name" value="Aldolase_TIM"/>
</dbReference>
<evidence type="ECO:0000256" key="5">
    <source>
        <dbReference type="PIRSR" id="PIRSR004869-50"/>
    </source>
</evidence>
<gene>
    <name evidence="7" type="ORF">BN569_01612</name>
</gene>
<dbReference type="InterPro" id="IPR016431">
    <property type="entry name" value="Pyrv-formate_lyase-activ_prd"/>
</dbReference>
<dbReference type="PANTHER" id="PTHR43075:SF1">
    <property type="entry name" value="FORMATE LYASE ACTIVATING ENZYME, PUTATIVE (AFU_ORTHOLOGUE AFUA_2G15630)-RELATED"/>
    <property type="match status" value="1"/>
</dbReference>
<dbReference type="EMBL" id="CAYU010000016">
    <property type="protein sequence ID" value="CCY75623.1"/>
    <property type="molecule type" value="Genomic_DNA"/>
</dbReference>
<keyword evidence="2 5" id="KW-0479">Metal-binding</keyword>
<sequence>MENTGCGLCNRKCRVDRDNGEKGFCGETSEIRCGRAALHMWEEPCISGTRGSGTVFFTGCVLKCVFCQNSVLAESKVGKPVTVSRLAEIFLELQNKGAHNINLVTPTHFVPSIRESIILAKKNGLTLPIVYNTGSYESVDTIKSLEGLVDIYLPDLKYVSSELSKKYSKAPDYFETAKKAIGEMVRQAGTPEFDDDGIMKKGVIVRHLLLPGCITDSKNVIKYLYDTYRDDIFISIMNQYTPMEGIGDKYPELNRKVRKKEYDRLVDYAIDIGVTNGFIQEGGTAKESFIPEFTEEGI</sequence>
<dbReference type="SUPFAM" id="SSF102114">
    <property type="entry name" value="Radical SAM enzymes"/>
    <property type="match status" value="1"/>
</dbReference>
<feature type="binding site" evidence="5">
    <location>
        <position position="67"/>
    </location>
    <ligand>
        <name>[4Fe-4S] cluster</name>
        <dbReference type="ChEBI" id="CHEBI:49883"/>
        <note>4Fe-4S-S-AdoMet</note>
    </ligand>
</feature>
<dbReference type="InterPro" id="IPR058240">
    <property type="entry name" value="rSAM_sf"/>
</dbReference>
<evidence type="ECO:0000313" key="7">
    <source>
        <dbReference type="EMBL" id="CCY75623.1"/>
    </source>
</evidence>
<dbReference type="Proteomes" id="UP000018300">
    <property type="component" value="Unassembled WGS sequence"/>
</dbReference>
<evidence type="ECO:0000259" key="6">
    <source>
        <dbReference type="Pfam" id="PF04055"/>
    </source>
</evidence>
<dbReference type="InterPro" id="IPR040085">
    <property type="entry name" value="MJ0674-like"/>
</dbReference>
<dbReference type="PIRSF" id="PIRSF004869">
    <property type="entry name" value="PflX_prd"/>
    <property type="match status" value="1"/>
</dbReference>
<dbReference type="CDD" id="cd01335">
    <property type="entry name" value="Radical_SAM"/>
    <property type="match status" value="1"/>
</dbReference>
<feature type="binding site" evidence="5">
    <location>
        <position position="64"/>
    </location>
    <ligand>
        <name>[4Fe-4S] cluster</name>
        <dbReference type="ChEBI" id="CHEBI:49883"/>
        <note>4Fe-4S-S-AdoMet</note>
    </ligand>
</feature>
<reference evidence="7" key="1">
    <citation type="submission" date="2012-11" db="EMBL/GenBank/DDBJ databases">
        <title>Dependencies among metagenomic species, viruses, plasmids and units of genetic variation.</title>
        <authorList>
            <person name="Nielsen H.B."/>
            <person name="Almeida M."/>
            <person name="Juncker A.S."/>
            <person name="Rasmussen S."/>
            <person name="Li J."/>
            <person name="Sunagawa S."/>
            <person name="Plichta D."/>
            <person name="Gautier L."/>
            <person name="Le Chatelier E."/>
            <person name="Peletier E."/>
            <person name="Bonde I."/>
            <person name="Nielsen T."/>
            <person name="Manichanh C."/>
            <person name="Arumugam M."/>
            <person name="Batto J."/>
            <person name="Santos M.B.Q.D."/>
            <person name="Blom N."/>
            <person name="Borruel N."/>
            <person name="Burgdorf K.S."/>
            <person name="Boumezbeur F."/>
            <person name="Casellas F."/>
            <person name="Dore J."/>
            <person name="Guarner F."/>
            <person name="Hansen T."/>
            <person name="Hildebrand F."/>
            <person name="Kaas R.S."/>
            <person name="Kennedy S."/>
            <person name="Kristiansen K."/>
            <person name="Kultima J.R."/>
            <person name="Leonard P."/>
            <person name="Levenez F."/>
            <person name="Lund O."/>
            <person name="Moumen B."/>
            <person name="Le Paslier D."/>
            <person name="Pons N."/>
            <person name="Pedersen O."/>
            <person name="Prifti E."/>
            <person name="Qin J."/>
            <person name="Raes J."/>
            <person name="Tap J."/>
            <person name="Tims S."/>
            <person name="Ussery D.W."/>
            <person name="Yamada T."/>
            <person name="MetaHit consortium"/>
            <person name="Renault P."/>
            <person name="Sicheritz-Ponten T."/>
            <person name="Bork P."/>
            <person name="Wang J."/>
            <person name="Brunak S."/>
            <person name="Ehrlich S.D."/>
        </authorList>
    </citation>
    <scope>NUCLEOTIDE SEQUENCE [LARGE SCALE GENOMIC DNA]</scope>
</reference>
<name>R5L937_9FIRM</name>
<accession>R5L937</accession>
<protein>
    <submittedName>
        <fullName evidence="7">Radical SAM domain protein</fullName>
    </submittedName>
</protein>
<dbReference type="AlphaFoldDB" id="R5L937"/>
<dbReference type="PANTHER" id="PTHR43075">
    <property type="entry name" value="FORMATE LYASE ACTIVATING ENZYME, PUTATIVE (AFU_ORTHOLOGUE AFUA_2G15630)-RELATED"/>
    <property type="match status" value="1"/>
</dbReference>
<evidence type="ECO:0000256" key="3">
    <source>
        <dbReference type="ARBA" id="ARBA00023004"/>
    </source>
</evidence>
<keyword evidence="4 5" id="KW-0411">Iron-sulfur</keyword>
<dbReference type="Gene3D" id="3.20.20.70">
    <property type="entry name" value="Aldolase class I"/>
    <property type="match status" value="1"/>
</dbReference>
<dbReference type="GO" id="GO:0051536">
    <property type="term" value="F:iron-sulfur cluster binding"/>
    <property type="evidence" value="ECO:0007669"/>
    <property type="project" value="UniProtKB-KW"/>
</dbReference>
<evidence type="ECO:0000313" key="8">
    <source>
        <dbReference type="Proteomes" id="UP000018300"/>
    </source>
</evidence>
<keyword evidence="3 5" id="KW-0408">Iron</keyword>